<dbReference type="Ensembl" id="ENSAMXT00000053466.1">
    <property type="protein sequence ID" value="ENSAMXP00000038197.1"/>
    <property type="gene ID" value="ENSAMXG00000038557.1"/>
</dbReference>
<accession>A0A3B1J7C9</accession>
<reference evidence="2" key="3">
    <citation type="submission" date="2025-08" db="UniProtKB">
        <authorList>
            <consortium name="Ensembl"/>
        </authorList>
    </citation>
    <scope>IDENTIFICATION</scope>
</reference>
<protein>
    <recommendedName>
        <fullName evidence="1">Disintegrin domain-containing protein</fullName>
    </recommendedName>
</protein>
<feature type="domain" description="Disintegrin" evidence="1">
    <location>
        <begin position="1"/>
        <end position="58"/>
    </location>
</feature>
<dbReference type="AlphaFoldDB" id="A0A3B1J7C9"/>
<reference evidence="3" key="1">
    <citation type="submission" date="2013-03" db="EMBL/GenBank/DDBJ databases">
        <authorList>
            <person name="Jeffery W."/>
            <person name="Warren W."/>
            <person name="Wilson R.K."/>
        </authorList>
    </citation>
    <scope>NUCLEOTIDE SEQUENCE</scope>
    <source>
        <strain evidence="3">female</strain>
    </source>
</reference>
<evidence type="ECO:0000313" key="2">
    <source>
        <dbReference type="Ensembl" id="ENSAMXP00000038197.1"/>
    </source>
</evidence>
<reference evidence="2" key="4">
    <citation type="submission" date="2025-09" db="UniProtKB">
        <authorList>
            <consortium name="Ensembl"/>
        </authorList>
    </citation>
    <scope>IDENTIFICATION</scope>
</reference>
<organism evidence="2 3">
    <name type="scientific">Astyanax mexicanus</name>
    <name type="common">Blind cave fish</name>
    <name type="synonym">Astyanax fasciatus mexicanus</name>
    <dbReference type="NCBI Taxonomy" id="7994"/>
    <lineage>
        <taxon>Eukaryota</taxon>
        <taxon>Metazoa</taxon>
        <taxon>Chordata</taxon>
        <taxon>Craniata</taxon>
        <taxon>Vertebrata</taxon>
        <taxon>Euteleostomi</taxon>
        <taxon>Actinopterygii</taxon>
        <taxon>Neopterygii</taxon>
        <taxon>Teleostei</taxon>
        <taxon>Ostariophysi</taxon>
        <taxon>Characiformes</taxon>
        <taxon>Characoidei</taxon>
        <taxon>Acestrorhamphidae</taxon>
        <taxon>Acestrorhamphinae</taxon>
        <taxon>Astyanax</taxon>
    </lineage>
</organism>
<reference evidence="3" key="2">
    <citation type="journal article" date="2014" name="Nat. Commun.">
        <title>The cavefish genome reveals candidate genes for eye loss.</title>
        <authorList>
            <person name="McGaugh S.E."/>
            <person name="Gross J.B."/>
            <person name="Aken B."/>
            <person name="Blin M."/>
            <person name="Borowsky R."/>
            <person name="Chalopin D."/>
            <person name="Hinaux H."/>
            <person name="Jeffery W.R."/>
            <person name="Keene A."/>
            <person name="Ma L."/>
            <person name="Minx P."/>
            <person name="Murphy D."/>
            <person name="O'Quin K.E."/>
            <person name="Retaux S."/>
            <person name="Rohner N."/>
            <person name="Searle S.M."/>
            <person name="Stahl B.A."/>
            <person name="Tabin C."/>
            <person name="Volff J.N."/>
            <person name="Yoshizawa M."/>
            <person name="Warren W.C."/>
        </authorList>
    </citation>
    <scope>NUCLEOTIDE SEQUENCE [LARGE SCALE GENOMIC DNA]</scope>
    <source>
        <strain evidence="3">female</strain>
    </source>
</reference>
<dbReference type="Proteomes" id="UP000018467">
    <property type="component" value="Unassembled WGS sequence"/>
</dbReference>
<evidence type="ECO:0000313" key="3">
    <source>
        <dbReference type="Proteomes" id="UP000018467"/>
    </source>
</evidence>
<dbReference type="SMART" id="SM00050">
    <property type="entry name" value="DISIN"/>
    <property type="match status" value="1"/>
</dbReference>
<dbReference type="Bgee" id="ENSAMXG00000038557">
    <property type="expression patterns" value="Expressed in mesonephros and 12 other cell types or tissues"/>
</dbReference>
<dbReference type="InterPro" id="IPR001762">
    <property type="entry name" value="Disintegrin_dom"/>
</dbReference>
<evidence type="ECO:0000259" key="1">
    <source>
        <dbReference type="SMART" id="SM00050"/>
    </source>
</evidence>
<keyword evidence="3" id="KW-1185">Reference proteome</keyword>
<sequence>NSNPCCNPRTCTFTEGSQCAEGDCCENCQVQSYITKQHNLILISGRRCQVTSVVPVHSFSELV</sequence>
<dbReference type="InParanoid" id="A0A3B1J7C9"/>
<dbReference type="SUPFAM" id="SSF57552">
    <property type="entry name" value="Blood coagulation inhibitor (disintegrin)"/>
    <property type="match status" value="1"/>
</dbReference>
<name>A0A3B1J7C9_ASTMX</name>
<proteinExistence type="predicted"/>
<dbReference type="Gene3D" id="4.10.70.10">
    <property type="entry name" value="Disintegrin domain"/>
    <property type="match status" value="1"/>
</dbReference>
<dbReference type="InterPro" id="IPR036436">
    <property type="entry name" value="Disintegrin_dom_sf"/>
</dbReference>